<dbReference type="SMART" id="SM00028">
    <property type="entry name" value="TPR"/>
    <property type="match status" value="2"/>
</dbReference>
<dbReference type="Pfam" id="PF13414">
    <property type="entry name" value="TPR_11"/>
    <property type="match status" value="1"/>
</dbReference>
<dbReference type="Proteomes" id="UP000231067">
    <property type="component" value="Unassembled WGS sequence"/>
</dbReference>
<dbReference type="EMBL" id="PCSH01000165">
    <property type="protein sequence ID" value="PIP39539.1"/>
    <property type="molecule type" value="Genomic_DNA"/>
</dbReference>
<evidence type="ECO:0000313" key="2">
    <source>
        <dbReference type="EMBL" id="PIP39539.1"/>
    </source>
</evidence>
<comment type="caution">
    <text evidence="2">The sequence shown here is derived from an EMBL/GenBank/DDBJ whole genome shotgun (WGS) entry which is preliminary data.</text>
</comment>
<dbReference type="InterPro" id="IPR011990">
    <property type="entry name" value="TPR-like_helical_dom_sf"/>
</dbReference>
<dbReference type="InterPro" id="IPR019734">
    <property type="entry name" value="TPR_rpt"/>
</dbReference>
<sequence>MRSVSTSNTLSFIWQYVNSYFATDHNAGMFFIDIQEDIWYINKRSDSLLVWRVIMINLRRLILSLCICSFIMGCGKAENTKEGKISITKPVISQQDSVQLKDSHLVTAQAYITDKKYEDAVVELNEAIRLDPKDPASYYTLGSVYEMMGKNKESVETFIMAIKLDPYSTKKIGTGTTGSLSITNLTEQDLSTNTVGK</sequence>
<dbReference type="AlphaFoldDB" id="A0A2H0A264"/>
<organism evidence="2 3">
    <name type="scientific">Candidatus Desantisbacteria bacterium CG23_combo_of_CG06-09_8_20_14_all_40_23</name>
    <dbReference type="NCBI Taxonomy" id="1974550"/>
    <lineage>
        <taxon>Bacteria</taxon>
        <taxon>Candidatus Desantisiibacteriota</taxon>
    </lineage>
</organism>
<accession>A0A2H0A264</accession>
<evidence type="ECO:0000256" key="1">
    <source>
        <dbReference type="PROSITE-ProRule" id="PRU00339"/>
    </source>
</evidence>
<feature type="repeat" description="TPR" evidence="1">
    <location>
        <begin position="135"/>
        <end position="168"/>
    </location>
</feature>
<dbReference type="Gene3D" id="1.25.40.10">
    <property type="entry name" value="Tetratricopeptide repeat domain"/>
    <property type="match status" value="1"/>
</dbReference>
<dbReference type="SUPFAM" id="SSF48452">
    <property type="entry name" value="TPR-like"/>
    <property type="match status" value="1"/>
</dbReference>
<feature type="repeat" description="TPR" evidence="1">
    <location>
        <begin position="101"/>
        <end position="134"/>
    </location>
</feature>
<evidence type="ECO:0000313" key="3">
    <source>
        <dbReference type="Proteomes" id="UP000231067"/>
    </source>
</evidence>
<protein>
    <submittedName>
        <fullName evidence="2">Uncharacterized protein</fullName>
    </submittedName>
</protein>
<proteinExistence type="predicted"/>
<gene>
    <name evidence="2" type="ORF">COX18_09700</name>
</gene>
<reference evidence="2 3" key="1">
    <citation type="submission" date="2017-09" db="EMBL/GenBank/DDBJ databases">
        <title>Depth-based differentiation of microbial function through sediment-hosted aquifers and enrichment of novel symbionts in the deep terrestrial subsurface.</title>
        <authorList>
            <person name="Probst A.J."/>
            <person name="Ladd B."/>
            <person name="Jarett J.K."/>
            <person name="Geller-Mcgrath D.E."/>
            <person name="Sieber C.M."/>
            <person name="Emerson J.B."/>
            <person name="Anantharaman K."/>
            <person name="Thomas B.C."/>
            <person name="Malmstrom R."/>
            <person name="Stieglmeier M."/>
            <person name="Klingl A."/>
            <person name="Woyke T."/>
            <person name="Ryan C.M."/>
            <person name="Banfield J.F."/>
        </authorList>
    </citation>
    <scope>NUCLEOTIDE SEQUENCE [LARGE SCALE GENOMIC DNA]</scope>
    <source>
        <strain evidence="2">CG23_combo_of_CG06-09_8_20_14_all_40_23</strain>
    </source>
</reference>
<dbReference type="PROSITE" id="PS50005">
    <property type="entry name" value="TPR"/>
    <property type="match status" value="2"/>
</dbReference>
<name>A0A2H0A264_9BACT</name>
<keyword evidence="1" id="KW-0802">TPR repeat</keyword>